<evidence type="ECO:0000256" key="1">
    <source>
        <dbReference type="ARBA" id="ARBA00023054"/>
    </source>
</evidence>
<dbReference type="AlphaFoldDB" id="A0AAE0G035"/>
<gene>
    <name evidence="4" type="ORF">CYMTET_22608</name>
</gene>
<feature type="compositionally biased region" description="Polar residues" evidence="2">
    <location>
        <begin position="51"/>
        <end position="74"/>
    </location>
</feature>
<evidence type="ECO:0000313" key="4">
    <source>
        <dbReference type="EMBL" id="KAK3268917.1"/>
    </source>
</evidence>
<dbReference type="InterPro" id="IPR032755">
    <property type="entry name" value="TSNAXIP1_N"/>
</dbReference>
<evidence type="ECO:0000313" key="5">
    <source>
        <dbReference type="Proteomes" id="UP001190700"/>
    </source>
</evidence>
<dbReference type="Pfam" id="PF15739">
    <property type="entry name" value="TSNAXIP1_N"/>
    <property type="match status" value="1"/>
</dbReference>
<accession>A0AAE0G035</accession>
<feature type="compositionally biased region" description="Basic and acidic residues" evidence="2">
    <location>
        <begin position="127"/>
        <end position="141"/>
    </location>
</feature>
<protein>
    <recommendedName>
        <fullName evidence="3">Translin-associated factor X-interacting protein 1 N-terminal domain-containing protein</fullName>
    </recommendedName>
</protein>
<evidence type="ECO:0000256" key="2">
    <source>
        <dbReference type="SAM" id="MobiDB-lite"/>
    </source>
</evidence>
<evidence type="ECO:0000259" key="3">
    <source>
        <dbReference type="Pfam" id="PF15739"/>
    </source>
</evidence>
<feature type="region of interest" description="Disordered" evidence="2">
    <location>
        <begin position="337"/>
        <end position="362"/>
    </location>
</feature>
<proteinExistence type="predicted"/>
<name>A0AAE0G035_9CHLO</name>
<feature type="region of interest" description="Disordered" evidence="2">
    <location>
        <begin position="1"/>
        <end position="163"/>
    </location>
</feature>
<dbReference type="EMBL" id="LGRX02011477">
    <property type="protein sequence ID" value="KAK3268917.1"/>
    <property type="molecule type" value="Genomic_DNA"/>
</dbReference>
<keyword evidence="5" id="KW-1185">Reference proteome</keyword>
<comment type="caution">
    <text evidence="4">The sequence shown here is derived from an EMBL/GenBank/DDBJ whole genome shotgun (WGS) entry which is preliminary data.</text>
</comment>
<feature type="compositionally biased region" description="Polar residues" evidence="2">
    <location>
        <begin position="101"/>
        <end position="113"/>
    </location>
</feature>
<sequence length="474" mass="51898">MQKRPSREPQSTALVPSGFIPPTQTQAGNYGVADNRGMYKEIMPKGFRPSSAKSTNMKRPQNQQDQLRQSNRLSNLKGPLQGSLTSATVSKPHAFVMGPSGVQQPPRTMSPTPDSRHQGYNGPISKPETKQSLRRPGKEAFLDIYSGTKRPPNKPSNTSSKGSLCPRCGYMAQNAAPAGVPQNLLAAPASPSVLTGKKGFQAQGMYKLATRSPQVVAKDGSVGNFRSEVLNLEVELSDRLQQLEDGANVENLPPHVHTARKLEVFSDIFDSIIGKSKLYGNLLGFIKQEYDIASGRLCVDPSGMLSRCDPVESGSPVSAASSRQQHLQRSMEMASVNGDQSFDDSRNFPDMSEETSRAKADCEKLEGDNQRLRDENEGYSKKLEEIERAVGLERDAMRHERTAMQHDYMDLQNCLAEREKDIQQLGQIITALQRGDIKIEHLRQLDLSGTFGGTLGASTSFAVKACCDAPCCPR</sequence>
<keyword evidence="1" id="KW-0175">Coiled coil</keyword>
<reference evidence="4 5" key="1">
    <citation type="journal article" date="2015" name="Genome Biol. Evol.">
        <title>Comparative Genomics of a Bacterivorous Green Alga Reveals Evolutionary Causalities and Consequences of Phago-Mixotrophic Mode of Nutrition.</title>
        <authorList>
            <person name="Burns J.A."/>
            <person name="Paasch A."/>
            <person name="Narechania A."/>
            <person name="Kim E."/>
        </authorList>
    </citation>
    <scope>NUCLEOTIDE SEQUENCE [LARGE SCALE GENOMIC DNA]</scope>
    <source>
        <strain evidence="4 5">PLY_AMNH</strain>
    </source>
</reference>
<dbReference type="Proteomes" id="UP001190700">
    <property type="component" value="Unassembled WGS sequence"/>
</dbReference>
<organism evidence="4 5">
    <name type="scientific">Cymbomonas tetramitiformis</name>
    <dbReference type="NCBI Taxonomy" id="36881"/>
    <lineage>
        <taxon>Eukaryota</taxon>
        <taxon>Viridiplantae</taxon>
        <taxon>Chlorophyta</taxon>
        <taxon>Pyramimonadophyceae</taxon>
        <taxon>Pyramimonadales</taxon>
        <taxon>Pyramimonadaceae</taxon>
        <taxon>Cymbomonas</taxon>
    </lineage>
</organism>
<feature type="domain" description="Translin-associated factor X-interacting protein 1 N-terminal" evidence="3">
    <location>
        <begin position="258"/>
        <end position="293"/>
    </location>
</feature>